<proteinExistence type="predicted"/>
<organism evidence="1 2">
    <name type="scientific">Bacillus thuringiensis serovar toumanoffi</name>
    <dbReference type="NCBI Taxonomy" id="180862"/>
    <lineage>
        <taxon>Bacteria</taxon>
        <taxon>Bacillati</taxon>
        <taxon>Bacillota</taxon>
        <taxon>Bacilli</taxon>
        <taxon>Bacillales</taxon>
        <taxon>Bacillaceae</taxon>
        <taxon>Bacillus</taxon>
        <taxon>Bacillus cereus group</taxon>
    </lineage>
</organism>
<evidence type="ECO:0000313" key="1">
    <source>
        <dbReference type="EMBL" id="MDW9213287.1"/>
    </source>
</evidence>
<gene>
    <name evidence="1" type="ORF">BTTOUR_31575</name>
</gene>
<name>A0ABD5I860_BACTU</name>
<dbReference type="AlphaFoldDB" id="A0ABD5I860"/>
<comment type="caution">
    <text evidence="1">The sequence shown here is derived from an EMBL/GenBank/DDBJ whole genome shotgun (WGS) entry which is preliminary data.</text>
</comment>
<dbReference type="EMBL" id="JAWQCK010000007">
    <property type="protein sequence ID" value="MDW9213287.1"/>
    <property type="molecule type" value="Genomic_DNA"/>
</dbReference>
<evidence type="ECO:0000313" key="2">
    <source>
        <dbReference type="Proteomes" id="UP001272716"/>
    </source>
</evidence>
<sequence length="117" mass="13398">MKNKKQCSYCKKVKNLDDFHNHARTPDGKQTRCKPCNVASKTTNKLTPIIQIEVNGEIIDHRECKDCGDTLPLGSFYSNGRDGFRPRCKMCYNAREEKTKAMRQALTANKNNKKLDC</sequence>
<accession>A0ABD5I860</accession>
<dbReference type="Proteomes" id="UP001272716">
    <property type="component" value="Unassembled WGS sequence"/>
</dbReference>
<reference evidence="1 2" key="1">
    <citation type="submission" date="2023-10" db="EMBL/GenBank/DDBJ databases">
        <title>Draft Genome Sequence of Bacillus thuringiensis serovar. toumanoffi 4059: Identification of a Novel Cry Protein Candidate.</title>
        <authorList>
            <person name="Murdoch R.W."/>
            <person name="Gemler B."/>
            <person name="Heater B.S."/>
        </authorList>
    </citation>
    <scope>NUCLEOTIDE SEQUENCE [LARGE SCALE GENOMIC DNA]</scope>
    <source>
        <strain evidence="1 2">4059</strain>
    </source>
</reference>
<protein>
    <submittedName>
        <fullName evidence="1">Stc1 domain-containing protein</fullName>
    </submittedName>
</protein>